<reference evidence="2 3" key="1">
    <citation type="journal article" date="2017" name="Genome Announc.">
        <title>Complete Genome Sequences of Two Acetylene-Fermenting Pelobacter acetylenicus Strains.</title>
        <authorList>
            <person name="Sutton J.M."/>
            <person name="Baesman S.M."/>
            <person name="Fierst J.L."/>
            <person name="Poret-Peterson A.T."/>
            <person name="Oremland R.S."/>
            <person name="Dunlap D.S."/>
            <person name="Akob D.M."/>
        </authorList>
    </citation>
    <scope>NUCLEOTIDE SEQUENCE [LARGE SCALE GENOMIC DNA]</scope>
    <source>
        <strain evidence="2 3">DSM 3247</strain>
    </source>
</reference>
<evidence type="ECO:0000256" key="1">
    <source>
        <dbReference type="SAM" id="Phobius"/>
    </source>
</evidence>
<evidence type="ECO:0000313" key="2">
    <source>
        <dbReference type="EMBL" id="APG24963.1"/>
    </source>
</evidence>
<dbReference type="SUPFAM" id="SSF54523">
    <property type="entry name" value="Pili subunits"/>
    <property type="match status" value="1"/>
</dbReference>
<sequence length="276" mass="29513">MNIAKSRRPSHPSCCSSTGFTLVELIVVIVIVGILAALGGMFIVRPVEGFLDLSRRATLVDAAESALRRMQRDVRQALPNSVRIACDGQCLEVLHTVDGGRYRLEGPGNALDFIQNDTDGFDVLGTLSAPPEVGDAVVIYNLAAAGSSGNAYATPADNRRSVAAGSSATSLRLDDPTPFRRSSPYQRFFLVDEPVSYVCDPVAGTLVRHSGYPIRTSQSAHPGGNSAIMTRHLAACAFDYHPGTPERAGLVTLRLELAMEGEAITLFHQVHVENAP</sequence>
<dbReference type="STRING" id="29542.A6070_01930"/>
<keyword evidence="1" id="KW-0472">Membrane</keyword>
<protein>
    <submittedName>
        <fullName evidence="2">Pilus assembly protein MshO</fullName>
    </submittedName>
</protein>
<feature type="transmembrane region" description="Helical" evidence="1">
    <location>
        <begin position="21"/>
        <end position="44"/>
    </location>
</feature>
<dbReference type="InterPro" id="IPR012902">
    <property type="entry name" value="N_methyl_site"/>
</dbReference>
<evidence type="ECO:0000313" key="3">
    <source>
        <dbReference type="Proteomes" id="UP000182264"/>
    </source>
</evidence>
<keyword evidence="3" id="KW-1185">Reference proteome</keyword>
<accession>A0A1L3GG66</accession>
<gene>
    <name evidence="2" type="ORF">A7E75_07970</name>
</gene>
<dbReference type="PROSITE" id="PS00409">
    <property type="entry name" value="PROKAR_NTER_METHYL"/>
    <property type="match status" value="1"/>
</dbReference>
<proteinExistence type="predicted"/>
<dbReference type="OrthoDB" id="9788802at2"/>
<dbReference type="NCBIfam" id="TIGR02532">
    <property type="entry name" value="IV_pilin_GFxxxE"/>
    <property type="match status" value="1"/>
</dbReference>
<dbReference type="KEGG" id="pace:A6070_01930"/>
<dbReference type="InterPro" id="IPR045584">
    <property type="entry name" value="Pilin-like"/>
</dbReference>
<dbReference type="EMBL" id="CP015518">
    <property type="protein sequence ID" value="APG24963.1"/>
    <property type="molecule type" value="Genomic_DNA"/>
</dbReference>
<dbReference type="Gene3D" id="3.30.700.10">
    <property type="entry name" value="Glycoprotein, Type 4 Pilin"/>
    <property type="match status" value="1"/>
</dbReference>
<dbReference type="AlphaFoldDB" id="A0A1L3GG66"/>
<dbReference type="Pfam" id="PF07963">
    <property type="entry name" value="N_methyl"/>
    <property type="match status" value="1"/>
</dbReference>
<organism evidence="2 3">
    <name type="scientific">Syntrophotalea acetylenica</name>
    <name type="common">Pelobacter acetylenicus</name>
    <dbReference type="NCBI Taxonomy" id="29542"/>
    <lineage>
        <taxon>Bacteria</taxon>
        <taxon>Pseudomonadati</taxon>
        <taxon>Thermodesulfobacteriota</taxon>
        <taxon>Desulfuromonadia</taxon>
        <taxon>Desulfuromonadales</taxon>
        <taxon>Syntrophotaleaceae</taxon>
        <taxon>Syntrophotalea</taxon>
    </lineage>
</organism>
<keyword evidence="1" id="KW-1133">Transmembrane helix</keyword>
<keyword evidence="1" id="KW-0812">Transmembrane</keyword>
<dbReference type="Proteomes" id="UP000182264">
    <property type="component" value="Chromosome"/>
</dbReference>
<name>A0A1L3GG66_SYNAC</name>
<dbReference type="RefSeq" id="WP_072286811.1">
    <property type="nucleotide sequence ID" value="NZ_CP015455.1"/>
</dbReference>